<dbReference type="PANTHER" id="PTHR11102:SF160">
    <property type="entry name" value="ERAD-ASSOCIATED E3 UBIQUITIN-PROTEIN LIGASE COMPONENT HRD3"/>
    <property type="match status" value="1"/>
</dbReference>
<evidence type="ECO:0000256" key="1">
    <source>
        <dbReference type="ARBA" id="ARBA00004167"/>
    </source>
</evidence>
<dbReference type="NCBIfam" id="TIGR01352">
    <property type="entry name" value="tonB_Cterm"/>
    <property type="match status" value="1"/>
</dbReference>
<accession>A0A3B0WG85</accession>
<dbReference type="Pfam" id="PF08238">
    <property type="entry name" value="Sel1"/>
    <property type="match status" value="3"/>
</dbReference>
<evidence type="ECO:0000256" key="4">
    <source>
        <dbReference type="ARBA" id="ARBA00023136"/>
    </source>
</evidence>
<keyword evidence="2" id="KW-0812">Transmembrane</keyword>
<keyword evidence="4" id="KW-0472">Membrane</keyword>
<dbReference type="InterPro" id="IPR006597">
    <property type="entry name" value="Sel1-like"/>
</dbReference>
<dbReference type="Gene3D" id="3.30.2420.10">
    <property type="entry name" value="TonB"/>
    <property type="match status" value="1"/>
</dbReference>
<dbReference type="InterPro" id="IPR006260">
    <property type="entry name" value="TonB/TolA_C"/>
</dbReference>
<sequence>MKNIFILLVCLISQLAYADFNDASDAYANKKYQQAFNEFNRLAQLGNKRAQFNLGVMYLNGEFVEQDFFKAYAWGKLSEHSERPEFSQIRETLEKELTEEGLDKAGSTFKAIKEAYGDEQIYATLSPIVYQASDDKSENKTEYKLNVITRRAPRYPKEAYYDRIQGWATAGFEVHPDGTVRNPYIIDSYPENTFEKETLKAVQKFKFEVQFEPQVEPFVVQTRQTIQYSLERLANPDKLRRYYDKRLQQLRELADQGSAQAQYLYAIAASSLLINKDNIMSQEEVNQWLLKSAQNGHVEAQYHLGKNILRGKGCKIEKQKGIDWIVYAAEQGHPRSSRTAYSLLTKHNNLNNTDKAAEYWLKQAAENGDADSQLDYAEFLTNQENADLDNLILARKFLEKQAGLRDKSVKWYQVSASIYRQQGEAKKAEKHQKKANKMANKLGWSI</sequence>
<dbReference type="PANTHER" id="PTHR11102">
    <property type="entry name" value="SEL-1-LIKE PROTEIN"/>
    <property type="match status" value="1"/>
</dbReference>
<reference evidence="6" key="1">
    <citation type="submission" date="2018-06" db="EMBL/GenBank/DDBJ databases">
        <authorList>
            <person name="Zhirakovskaya E."/>
        </authorList>
    </citation>
    <scope>NUCLEOTIDE SEQUENCE</scope>
</reference>
<dbReference type="Gene3D" id="1.25.40.10">
    <property type="entry name" value="Tetratricopeptide repeat domain"/>
    <property type="match status" value="2"/>
</dbReference>
<dbReference type="AlphaFoldDB" id="A0A3B0WG85"/>
<dbReference type="SMART" id="SM00671">
    <property type="entry name" value="SEL1"/>
    <property type="match status" value="2"/>
</dbReference>
<dbReference type="InterPro" id="IPR037682">
    <property type="entry name" value="TonB_C"/>
</dbReference>
<evidence type="ECO:0000256" key="3">
    <source>
        <dbReference type="ARBA" id="ARBA00022989"/>
    </source>
</evidence>
<evidence type="ECO:0000313" key="6">
    <source>
        <dbReference type="EMBL" id="VAW48419.1"/>
    </source>
</evidence>
<gene>
    <name evidence="6" type="ORF">MNBD_GAMMA02-869</name>
</gene>
<feature type="domain" description="TonB C-terminal" evidence="5">
    <location>
        <begin position="140"/>
        <end position="237"/>
    </location>
</feature>
<dbReference type="GO" id="GO:0016020">
    <property type="term" value="C:membrane"/>
    <property type="evidence" value="ECO:0007669"/>
    <property type="project" value="UniProtKB-SubCell"/>
</dbReference>
<dbReference type="EMBL" id="UOFA01000408">
    <property type="protein sequence ID" value="VAW48419.1"/>
    <property type="molecule type" value="Genomic_DNA"/>
</dbReference>
<dbReference type="GO" id="GO:0055085">
    <property type="term" value="P:transmembrane transport"/>
    <property type="evidence" value="ECO:0007669"/>
    <property type="project" value="InterPro"/>
</dbReference>
<comment type="subcellular location">
    <subcellularLocation>
        <location evidence="1">Membrane</location>
        <topology evidence="1">Single-pass membrane protein</topology>
    </subcellularLocation>
</comment>
<dbReference type="SUPFAM" id="SSF81901">
    <property type="entry name" value="HCP-like"/>
    <property type="match status" value="2"/>
</dbReference>
<dbReference type="GO" id="GO:0015891">
    <property type="term" value="P:siderophore transport"/>
    <property type="evidence" value="ECO:0007669"/>
    <property type="project" value="InterPro"/>
</dbReference>
<keyword evidence="3" id="KW-1133">Transmembrane helix</keyword>
<dbReference type="InterPro" id="IPR003538">
    <property type="entry name" value="TonB"/>
</dbReference>
<dbReference type="InterPro" id="IPR050767">
    <property type="entry name" value="Sel1_AlgK"/>
</dbReference>
<dbReference type="PROSITE" id="PS52015">
    <property type="entry name" value="TONB_CTD"/>
    <property type="match status" value="1"/>
</dbReference>
<dbReference type="GO" id="GO:0030288">
    <property type="term" value="C:outer membrane-bounded periplasmic space"/>
    <property type="evidence" value="ECO:0007669"/>
    <property type="project" value="InterPro"/>
</dbReference>
<dbReference type="SUPFAM" id="SSF74653">
    <property type="entry name" value="TolA/TonB C-terminal domain"/>
    <property type="match status" value="1"/>
</dbReference>
<proteinExistence type="predicted"/>
<dbReference type="PRINTS" id="PR01374">
    <property type="entry name" value="TONBPROTEIN"/>
</dbReference>
<dbReference type="Pfam" id="PF03544">
    <property type="entry name" value="TonB_C"/>
    <property type="match status" value="1"/>
</dbReference>
<protein>
    <recommendedName>
        <fullName evidence="5">TonB C-terminal domain-containing protein</fullName>
    </recommendedName>
</protein>
<dbReference type="InterPro" id="IPR011990">
    <property type="entry name" value="TPR-like_helical_dom_sf"/>
</dbReference>
<name>A0A3B0WG85_9ZZZZ</name>
<dbReference type="GO" id="GO:0031992">
    <property type="term" value="F:energy transducer activity"/>
    <property type="evidence" value="ECO:0007669"/>
    <property type="project" value="InterPro"/>
</dbReference>
<evidence type="ECO:0000259" key="5">
    <source>
        <dbReference type="PROSITE" id="PS52015"/>
    </source>
</evidence>
<organism evidence="6">
    <name type="scientific">hydrothermal vent metagenome</name>
    <dbReference type="NCBI Taxonomy" id="652676"/>
    <lineage>
        <taxon>unclassified sequences</taxon>
        <taxon>metagenomes</taxon>
        <taxon>ecological metagenomes</taxon>
    </lineage>
</organism>
<evidence type="ECO:0000256" key="2">
    <source>
        <dbReference type="ARBA" id="ARBA00022692"/>
    </source>
</evidence>